<feature type="transmembrane region" description="Helical" evidence="2">
    <location>
        <begin position="799"/>
        <end position="823"/>
    </location>
</feature>
<keyword evidence="2" id="KW-0472">Membrane</keyword>
<name>A0A5N7DEA0_9EURO</name>
<dbReference type="EMBL" id="ML736765">
    <property type="protein sequence ID" value="KAE8404711.1"/>
    <property type="molecule type" value="Genomic_DNA"/>
</dbReference>
<gene>
    <name evidence="3" type="ORF">BDV37DRAFT_282513</name>
</gene>
<dbReference type="OrthoDB" id="5383338at2759"/>
<feature type="compositionally biased region" description="Polar residues" evidence="1">
    <location>
        <begin position="295"/>
        <end position="318"/>
    </location>
</feature>
<keyword evidence="4" id="KW-1185">Reference proteome</keyword>
<dbReference type="GeneID" id="43671759"/>
<dbReference type="RefSeq" id="XP_031942030.1">
    <property type="nucleotide sequence ID" value="XM_032087068.1"/>
</dbReference>
<dbReference type="AlphaFoldDB" id="A0A5N7DEA0"/>
<evidence type="ECO:0000313" key="3">
    <source>
        <dbReference type="EMBL" id="KAE8404711.1"/>
    </source>
</evidence>
<evidence type="ECO:0000256" key="2">
    <source>
        <dbReference type="SAM" id="Phobius"/>
    </source>
</evidence>
<organism evidence="3 4">
    <name type="scientific">Aspergillus pseudonomiae</name>
    <dbReference type="NCBI Taxonomy" id="1506151"/>
    <lineage>
        <taxon>Eukaryota</taxon>
        <taxon>Fungi</taxon>
        <taxon>Dikarya</taxon>
        <taxon>Ascomycota</taxon>
        <taxon>Pezizomycotina</taxon>
        <taxon>Eurotiomycetes</taxon>
        <taxon>Eurotiomycetidae</taxon>
        <taxon>Eurotiales</taxon>
        <taxon>Aspergillaceae</taxon>
        <taxon>Aspergillus</taxon>
        <taxon>Aspergillus subgen. Circumdati</taxon>
    </lineage>
</organism>
<protein>
    <submittedName>
        <fullName evidence="3">Uncharacterized protein</fullName>
    </submittedName>
</protein>
<sequence length="834" mass="91864">MSINWFRTLSRGPFFESLRQSHRDYPVNAGFLRSSSFNFVNPRHNVITTTDCVTQRLLESDIARLSDEEVLSLFTTGFFGGYVFACERLILRAGGWKLLSAQFSNFEDAPAAMAIWNYTKIPSTNLLPLGSRFFGSFKLIDMHISKASGMEPSYVDYGFGSDRSRFAGCHRVQVTRSPQPEISLQQFICNPTKDTPSFQLFPSPSRTKASTNPFRLENQRDTGTQPRGSIPLNDLNGKDIKTEALLFQIVDDANSMKAAKKAKPPRSTPVSIPETVQELRTPESLFSKSPKDNTKSQWGSPASNVSQASPTGSRNNHVASPLAQGASGAYSSPVIPMRSIFPQYNPNVPLSQQQYYPQLSTNTRTHRPKELPFTPPPEIDRALGPKTVPASVMNFPAGVLDQVEIQYSSTTELRSLWEAANGQRPQDLAGNFNLRVARTEAETYTFGDPHAPFYKMQTYSTNELSITRTNPSKPNSSIPIMMLKLEDRRREPPNDGLVSILFSRLAAMLAIDEAEVLARKRHLGPLEAAEAEGKALKRAAAQESCRLSWNNAKQLYELHHPSLTKLPPPALVGAAGIPLSPVRSMYSGLLHISVSTPSKESDSRQPPTILVTTPMSANAVEGANMAATPRTSTLPLTDADEPLASLDLCTLTLSISAAAIIATVPSLYAIDSLVTAMLAVAVSDESTNTVLTDMELYDPTKEALSKRSSADSNIKSHAEHEDAKEGMQLMSKIRSARSQCADSTQRKWFHFWGPPKPAKPKTKKIMVEEFDLEKYGRYGDGSSRAGQKLPGLTRGCLRMLFWGLDLLVRVLTMLVKIIAWLLVNTTRCATSVKA</sequence>
<reference evidence="3 4" key="1">
    <citation type="submission" date="2019-04" db="EMBL/GenBank/DDBJ databases">
        <authorList>
            <consortium name="DOE Joint Genome Institute"/>
            <person name="Mondo S."/>
            <person name="Kjaerbolling I."/>
            <person name="Vesth T."/>
            <person name="Frisvad J.C."/>
            <person name="Nybo J.L."/>
            <person name="Theobald S."/>
            <person name="Kildgaard S."/>
            <person name="Isbrandt T."/>
            <person name="Kuo A."/>
            <person name="Sato A."/>
            <person name="Lyhne E.K."/>
            <person name="Kogle M.E."/>
            <person name="Wiebenga A."/>
            <person name="Kun R.S."/>
            <person name="Lubbers R.J."/>
            <person name="Makela M.R."/>
            <person name="Barry K."/>
            <person name="Chovatia M."/>
            <person name="Clum A."/>
            <person name="Daum C."/>
            <person name="Haridas S."/>
            <person name="He G."/>
            <person name="LaButti K."/>
            <person name="Lipzen A."/>
            <person name="Riley R."/>
            <person name="Salamov A."/>
            <person name="Simmons B.A."/>
            <person name="Magnuson J.K."/>
            <person name="Henrissat B."/>
            <person name="Mortensen U.H."/>
            <person name="Larsen T.O."/>
            <person name="Devries R.P."/>
            <person name="Grigoriev I.V."/>
            <person name="Machida M."/>
            <person name="Baker S.E."/>
            <person name="Andersen M.R."/>
            <person name="Cantor M.N."/>
            <person name="Hua S.X."/>
        </authorList>
    </citation>
    <scope>NUCLEOTIDE SEQUENCE [LARGE SCALE GENOMIC DNA]</scope>
    <source>
        <strain evidence="3 4">CBS 119388</strain>
    </source>
</reference>
<feature type="compositionally biased region" description="Polar residues" evidence="1">
    <location>
        <begin position="195"/>
        <end position="213"/>
    </location>
</feature>
<evidence type="ECO:0000313" key="4">
    <source>
        <dbReference type="Proteomes" id="UP000325579"/>
    </source>
</evidence>
<accession>A0A5N7DEA0</accession>
<dbReference type="Proteomes" id="UP000325579">
    <property type="component" value="Unassembled WGS sequence"/>
</dbReference>
<evidence type="ECO:0000256" key="1">
    <source>
        <dbReference type="SAM" id="MobiDB-lite"/>
    </source>
</evidence>
<proteinExistence type="predicted"/>
<keyword evidence="2" id="KW-1133">Transmembrane helix</keyword>
<keyword evidence="2" id="KW-0812">Transmembrane</keyword>
<feature type="region of interest" description="Disordered" evidence="1">
    <location>
        <begin position="195"/>
        <end position="236"/>
    </location>
</feature>
<feature type="region of interest" description="Disordered" evidence="1">
    <location>
        <begin position="258"/>
        <end position="327"/>
    </location>
</feature>